<dbReference type="InterPro" id="IPR036890">
    <property type="entry name" value="HATPase_C_sf"/>
</dbReference>
<protein>
    <submittedName>
        <fullName evidence="2">Uncharacterized protein</fullName>
    </submittedName>
</protein>
<feature type="compositionally biased region" description="Polar residues" evidence="1">
    <location>
        <begin position="197"/>
        <end position="206"/>
    </location>
</feature>
<sequence>MGLRRCLSAWIGVSHLENRLVCHSSFVMVVLLARLNELRVLFNLPGGHNGYGAKLTNILSTELVIETADGKRQKKYKNQEKLISSVLHKAKEKLIYMIFTSGLERIQVRCNVQLNKQISQDKPIRKMNMPKDSCPSETSSSYNKKAVKQLNEAHSIEKKRKSNYRRESLASSSSEFSMGSPSYGSLTVYEKIPSKQGQWNEKTTMITPVRRSSRTRKLATSPS</sequence>
<dbReference type="EMBL" id="JAYKXN010000004">
    <property type="protein sequence ID" value="KAK7293179.1"/>
    <property type="molecule type" value="Genomic_DNA"/>
</dbReference>
<accession>A0AAN9PDB8</accession>
<dbReference type="PANTHER" id="PTHR34775:SF4">
    <property type="entry name" value="TRANSMEMBRANE PROTEIN"/>
    <property type="match status" value="1"/>
</dbReference>
<dbReference type="Gene3D" id="3.30.565.10">
    <property type="entry name" value="Histidine kinase-like ATPase, C-terminal domain"/>
    <property type="match status" value="1"/>
</dbReference>
<reference evidence="2 3" key="1">
    <citation type="submission" date="2024-01" db="EMBL/GenBank/DDBJ databases">
        <title>The genomes of 5 underutilized Papilionoideae crops provide insights into root nodulation and disease resistance.</title>
        <authorList>
            <person name="Yuan L."/>
        </authorList>
    </citation>
    <scope>NUCLEOTIDE SEQUENCE [LARGE SCALE GENOMIC DNA]</scope>
    <source>
        <strain evidence="2">LY-2023</strain>
        <tissue evidence="2">Leaf</tissue>
    </source>
</reference>
<dbReference type="PANTHER" id="PTHR34775">
    <property type="entry name" value="TRANSMEMBRANE PROTEIN"/>
    <property type="match status" value="1"/>
</dbReference>
<organism evidence="2 3">
    <name type="scientific">Clitoria ternatea</name>
    <name type="common">Butterfly pea</name>
    <dbReference type="NCBI Taxonomy" id="43366"/>
    <lineage>
        <taxon>Eukaryota</taxon>
        <taxon>Viridiplantae</taxon>
        <taxon>Streptophyta</taxon>
        <taxon>Embryophyta</taxon>
        <taxon>Tracheophyta</taxon>
        <taxon>Spermatophyta</taxon>
        <taxon>Magnoliopsida</taxon>
        <taxon>eudicotyledons</taxon>
        <taxon>Gunneridae</taxon>
        <taxon>Pentapetalae</taxon>
        <taxon>rosids</taxon>
        <taxon>fabids</taxon>
        <taxon>Fabales</taxon>
        <taxon>Fabaceae</taxon>
        <taxon>Papilionoideae</taxon>
        <taxon>50 kb inversion clade</taxon>
        <taxon>NPAAA clade</taxon>
        <taxon>indigoferoid/millettioid clade</taxon>
        <taxon>Phaseoleae</taxon>
        <taxon>Clitoria</taxon>
    </lineage>
</organism>
<evidence type="ECO:0000313" key="2">
    <source>
        <dbReference type="EMBL" id="KAK7293179.1"/>
    </source>
</evidence>
<feature type="compositionally biased region" description="Low complexity" evidence="1">
    <location>
        <begin position="169"/>
        <end position="182"/>
    </location>
</feature>
<name>A0AAN9PDB8_CLITE</name>
<keyword evidence="3" id="KW-1185">Reference proteome</keyword>
<dbReference type="AlphaFoldDB" id="A0AAN9PDB8"/>
<comment type="caution">
    <text evidence="2">The sequence shown here is derived from an EMBL/GenBank/DDBJ whole genome shotgun (WGS) entry which is preliminary data.</text>
</comment>
<gene>
    <name evidence="2" type="ORF">RJT34_16041</name>
</gene>
<feature type="region of interest" description="Disordered" evidence="1">
    <location>
        <begin position="125"/>
        <end position="182"/>
    </location>
</feature>
<feature type="region of interest" description="Disordered" evidence="1">
    <location>
        <begin position="197"/>
        <end position="223"/>
    </location>
</feature>
<evidence type="ECO:0000313" key="3">
    <source>
        <dbReference type="Proteomes" id="UP001359559"/>
    </source>
</evidence>
<proteinExistence type="predicted"/>
<dbReference type="Proteomes" id="UP001359559">
    <property type="component" value="Unassembled WGS sequence"/>
</dbReference>
<evidence type="ECO:0000256" key="1">
    <source>
        <dbReference type="SAM" id="MobiDB-lite"/>
    </source>
</evidence>